<dbReference type="InterPro" id="IPR004314">
    <property type="entry name" value="Neprosin"/>
</dbReference>
<dbReference type="InterPro" id="IPR053168">
    <property type="entry name" value="Glutamic_endopeptidase"/>
</dbReference>
<accession>A0A2G9GT51</accession>
<dbReference type="Gene3D" id="3.90.1320.10">
    <property type="entry name" value="Outer-capsid protein sigma 3, large lobe"/>
    <property type="match status" value="1"/>
</dbReference>
<protein>
    <recommendedName>
        <fullName evidence="1">Neprosin PEP catalytic domain-containing protein</fullName>
    </recommendedName>
</protein>
<name>A0A2G9GT51_9LAMI</name>
<sequence length="296" mass="33729">MMNNQKNYSRDGLSHSLEWNNGIDNVINKINIQFAGIYSKSGQMFYAASALINMYNPKVHGPNQYSSATIFLADGDDQIQAGWTVNPQLYGDYRTRMYASWTRDSHRSTGCYNTQCPGFVVVNNKIPLGFVFNDISVREGKQYEEYFYMHLRDSHRSTGCYNTQCPGFVVVNNKIPLGFVFNDISVREGKQYEEYFSMHLQLGIGRFHCSVQCSRSATSVRYGGQVFTPSSDDRSPQMGFDSSEGYFELVDVDNSYMEGTDSRCYYSGDYSFKNDQDRYSFVFGGKGGTDKRSCVY</sequence>
<gene>
    <name evidence="2" type="ORF">CDL12_18947</name>
</gene>
<comment type="caution">
    <text evidence="2">The sequence shown here is derived from an EMBL/GenBank/DDBJ whole genome shotgun (WGS) entry which is preliminary data.</text>
</comment>
<dbReference type="STRING" id="429701.A0A2G9GT51"/>
<proteinExistence type="predicted"/>
<evidence type="ECO:0000313" key="2">
    <source>
        <dbReference type="EMBL" id="PIN08473.1"/>
    </source>
</evidence>
<dbReference type="OrthoDB" id="1741980at2759"/>
<dbReference type="PANTHER" id="PTHR31589">
    <property type="entry name" value="PROTEIN, PUTATIVE (DUF239)-RELATED-RELATED"/>
    <property type="match status" value="1"/>
</dbReference>
<reference evidence="3" key="1">
    <citation type="journal article" date="2018" name="Gigascience">
        <title>Genome assembly of the Pink Ipe (Handroanthus impetiginosus, Bignoniaceae), a highly valued, ecologically keystone Neotropical timber forest tree.</title>
        <authorList>
            <person name="Silva-Junior O.B."/>
            <person name="Grattapaglia D."/>
            <person name="Novaes E."/>
            <person name="Collevatti R.G."/>
        </authorList>
    </citation>
    <scope>NUCLEOTIDE SEQUENCE [LARGE SCALE GENOMIC DNA]</scope>
    <source>
        <strain evidence="3">cv. UFG-1</strain>
    </source>
</reference>
<dbReference type="Pfam" id="PF03080">
    <property type="entry name" value="Neprosin"/>
    <property type="match status" value="1"/>
</dbReference>
<keyword evidence="3" id="KW-1185">Reference proteome</keyword>
<organism evidence="2 3">
    <name type="scientific">Handroanthus impetiginosus</name>
    <dbReference type="NCBI Taxonomy" id="429701"/>
    <lineage>
        <taxon>Eukaryota</taxon>
        <taxon>Viridiplantae</taxon>
        <taxon>Streptophyta</taxon>
        <taxon>Embryophyta</taxon>
        <taxon>Tracheophyta</taxon>
        <taxon>Spermatophyta</taxon>
        <taxon>Magnoliopsida</taxon>
        <taxon>eudicotyledons</taxon>
        <taxon>Gunneridae</taxon>
        <taxon>Pentapetalae</taxon>
        <taxon>asterids</taxon>
        <taxon>lamiids</taxon>
        <taxon>Lamiales</taxon>
        <taxon>Bignoniaceae</taxon>
        <taxon>Crescentiina</taxon>
        <taxon>Tabebuia alliance</taxon>
        <taxon>Handroanthus</taxon>
    </lineage>
</organism>
<evidence type="ECO:0000259" key="1">
    <source>
        <dbReference type="PROSITE" id="PS52045"/>
    </source>
</evidence>
<dbReference type="PANTHER" id="PTHR31589:SF242">
    <property type="entry name" value="NEPROSIN DOMAIN-CONTAINING PROTEIN"/>
    <property type="match status" value="1"/>
</dbReference>
<dbReference type="EMBL" id="NKXS01003798">
    <property type="protein sequence ID" value="PIN08473.1"/>
    <property type="molecule type" value="Genomic_DNA"/>
</dbReference>
<dbReference type="Proteomes" id="UP000231279">
    <property type="component" value="Unassembled WGS sequence"/>
</dbReference>
<dbReference type="AlphaFoldDB" id="A0A2G9GT51"/>
<feature type="domain" description="Neprosin PEP catalytic" evidence="1">
    <location>
        <begin position="26"/>
        <end position="295"/>
    </location>
</feature>
<evidence type="ECO:0000313" key="3">
    <source>
        <dbReference type="Proteomes" id="UP000231279"/>
    </source>
</evidence>
<dbReference type="PROSITE" id="PS52045">
    <property type="entry name" value="NEPROSIN_PEP_CD"/>
    <property type="match status" value="1"/>
</dbReference>